<name>A0A5N6ZIR5_9EURO</name>
<keyword evidence="4" id="KW-1185">Reference proteome</keyword>
<dbReference type="EMBL" id="ML738007">
    <property type="protein sequence ID" value="KAE8357501.1"/>
    <property type="molecule type" value="Genomic_DNA"/>
</dbReference>
<dbReference type="InterPro" id="IPR027417">
    <property type="entry name" value="P-loop_NTPase"/>
</dbReference>
<dbReference type="PANTHER" id="PTHR10039">
    <property type="entry name" value="AMELOGENIN"/>
    <property type="match status" value="1"/>
</dbReference>
<feature type="domain" description="Nephrocystin 3-like N-terminal" evidence="2">
    <location>
        <begin position="2"/>
        <end position="109"/>
    </location>
</feature>
<evidence type="ECO:0000313" key="4">
    <source>
        <dbReference type="Proteomes" id="UP000326268"/>
    </source>
</evidence>
<dbReference type="GeneID" id="43653856"/>
<proteinExistence type="predicted"/>
<dbReference type="AlphaFoldDB" id="A0A5N6ZIR5"/>
<keyword evidence="1" id="KW-0677">Repeat</keyword>
<dbReference type="Gene3D" id="3.40.50.300">
    <property type="entry name" value="P-loop containing nucleotide triphosphate hydrolases"/>
    <property type="match status" value="1"/>
</dbReference>
<reference evidence="3 4" key="1">
    <citation type="submission" date="2019-04" db="EMBL/GenBank/DDBJ databases">
        <title>Friends and foes A comparative genomics studyof 23 Aspergillus species from section Flavi.</title>
        <authorList>
            <consortium name="DOE Joint Genome Institute"/>
            <person name="Kjaerbolling I."/>
            <person name="Vesth T."/>
            <person name="Frisvad J.C."/>
            <person name="Nybo J.L."/>
            <person name="Theobald S."/>
            <person name="Kildgaard S."/>
            <person name="Isbrandt T."/>
            <person name="Kuo A."/>
            <person name="Sato A."/>
            <person name="Lyhne E.K."/>
            <person name="Kogle M.E."/>
            <person name="Wiebenga A."/>
            <person name="Kun R.S."/>
            <person name="Lubbers R.J."/>
            <person name="Makela M.R."/>
            <person name="Barry K."/>
            <person name="Chovatia M."/>
            <person name="Clum A."/>
            <person name="Daum C."/>
            <person name="Haridas S."/>
            <person name="He G."/>
            <person name="LaButti K."/>
            <person name="Lipzen A."/>
            <person name="Mondo S."/>
            <person name="Riley R."/>
            <person name="Salamov A."/>
            <person name="Simmons B.A."/>
            <person name="Magnuson J.K."/>
            <person name="Henrissat B."/>
            <person name="Mortensen U.H."/>
            <person name="Larsen T.O."/>
            <person name="Devries R.P."/>
            <person name="Grigoriev I.V."/>
            <person name="Machida M."/>
            <person name="Baker S.E."/>
            <person name="Andersen M.R."/>
        </authorList>
    </citation>
    <scope>NUCLEOTIDE SEQUENCE [LARGE SCALE GENOMIC DNA]</scope>
    <source>
        <strain evidence="3 4">CBS 763.97</strain>
    </source>
</reference>
<accession>A0A5N6ZIR5</accession>
<sequence length="115" mass="13034">MDWKIRKSPGFLWVHRIPGCGKSVLASSLIDTLQPDVFYFFCNRIHPDKRSPSSILGSLVSQILGSATLKANPSVLDNVVNNIWEVCEMYPDMNKTSVDTLWIIFEALSTIYKQE</sequence>
<dbReference type="Proteomes" id="UP000326268">
    <property type="component" value="Unassembled WGS sequence"/>
</dbReference>
<evidence type="ECO:0000256" key="1">
    <source>
        <dbReference type="ARBA" id="ARBA00022737"/>
    </source>
</evidence>
<organism evidence="3 4">
    <name type="scientific">Aspergillus caelatus</name>
    <dbReference type="NCBI Taxonomy" id="61420"/>
    <lineage>
        <taxon>Eukaryota</taxon>
        <taxon>Fungi</taxon>
        <taxon>Dikarya</taxon>
        <taxon>Ascomycota</taxon>
        <taxon>Pezizomycotina</taxon>
        <taxon>Eurotiomycetes</taxon>
        <taxon>Eurotiomycetidae</taxon>
        <taxon>Eurotiales</taxon>
        <taxon>Aspergillaceae</taxon>
        <taxon>Aspergillus</taxon>
        <taxon>Aspergillus subgen. Circumdati</taxon>
    </lineage>
</organism>
<protein>
    <recommendedName>
        <fullName evidence="2">Nephrocystin 3-like N-terminal domain-containing protein</fullName>
    </recommendedName>
</protein>
<dbReference type="OrthoDB" id="4142738at2759"/>
<evidence type="ECO:0000259" key="2">
    <source>
        <dbReference type="Pfam" id="PF24883"/>
    </source>
</evidence>
<dbReference type="RefSeq" id="XP_031920582.1">
    <property type="nucleotide sequence ID" value="XM_032069410.1"/>
</dbReference>
<gene>
    <name evidence="3" type="ORF">BDV27DRAFT_139232</name>
</gene>
<dbReference type="Pfam" id="PF24883">
    <property type="entry name" value="NPHP3_N"/>
    <property type="match status" value="1"/>
</dbReference>
<dbReference type="InterPro" id="IPR056884">
    <property type="entry name" value="NPHP3-like_N"/>
</dbReference>
<evidence type="ECO:0000313" key="3">
    <source>
        <dbReference type="EMBL" id="KAE8357501.1"/>
    </source>
</evidence>